<evidence type="ECO:0000313" key="4">
    <source>
        <dbReference type="EMBL" id="CRY96221.1"/>
    </source>
</evidence>
<protein>
    <submittedName>
        <fullName evidence="4">Uncharacterized protein</fullName>
    </submittedName>
</protein>
<dbReference type="SUPFAM" id="SSF51556">
    <property type="entry name" value="Metallo-dependent hydrolases"/>
    <property type="match status" value="1"/>
</dbReference>
<evidence type="ECO:0000256" key="2">
    <source>
        <dbReference type="ARBA" id="ARBA00022801"/>
    </source>
</evidence>
<name>A0A0H5Q2G5_9ZZZZ</name>
<sequence>MSEALAKEGVGAFLPTIYPNVPEVMIKNIKAAVPLIGKERGAKIIGLHLEGPFISPKKLGVMKPEAAAKPDINLMKALYDASEGKISAVTLAPEREGIEEIVEFCLAHNIVPQAGHTDASYKEMLKGAEMGIRHATHLFNAMRGIGHRDPGAAGAVVLTDKFSFELIADGVHVCPEIVRMVTRLKKPEDFVLVTDALSPAGTKGGKANGEEVLLQGGVFRRVSDGVVAPHRRVYRGRLLGYTTAVSITAGAGLARRSRRRTTAASRRGVGLRLTRGLQA</sequence>
<keyword evidence="2" id="KW-0378">Hydrolase</keyword>
<feature type="region of interest" description="Disordered" evidence="3">
    <location>
        <begin position="257"/>
        <end position="279"/>
    </location>
</feature>
<dbReference type="AlphaFoldDB" id="A0A0H5Q2G5"/>
<dbReference type="EMBL" id="LN853588">
    <property type="protein sequence ID" value="CRY96221.1"/>
    <property type="molecule type" value="Genomic_DNA"/>
</dbReference>
<dbReference type="InterPro" id="IPR003764">
    <property type="entry name" value="GlcNAc_6-P_deAcase"/>
</dbReference>
<dbReference type="NCBIfam" id="TIGR00221">
    <property type="entry name" value="nagA"/>
    <property type="match status" value="1"/>
</dbReference>
<evidence type="ECO:0000256" key="1">
    <source>
        <dbReference type="ARBA" id="ARBA00022723"/>
    </source>
</evidence>
<proteinExistence type="predicted"/>
<feature type="compositionally biased region" description="Low complexity" evidence="3">
    <location>
        <begin position="262"/>
        <end position="279"/>
    </location>
</feature>
<dbReference type="GO" id="GO:0006046">
    <property type="term" value="P:N-acetylglucosamine catabolic process"/>
    <property type="evidence" value="ECO:0007669"/>
    <property type="project" value="TreeGrafter"/>
</dbReference>
<accession>A0A0H5Q2G5</accession>
<dbReference type="InterPro" id="IPR032466">
    <property type="entry name" value="Metal_Hydrolase"/>
</dbReference>
<reference evidence="4" key="1">
    <citation type="submission" date="2015-06" db="EMBL/GenBank/DDBJ databases">
        <authorList>
            <person name="Joergensen T."/>
        </authorList>
    </citation>
    <scope>NUCLEOTIDE SEQUENCE</scope>
    <source>
        <strain evidence="4">RGFK0994</strain>
    </source>
</reference>
<keyword evidence="1" id="KW-0479">Metal-binding</keyword>
<organism evidence="4">
    <name type="scientific">uncultured prokaryote</name>
    <dbReference type="NCBI Taxonomy" id="198431"/>
    <lineage>
        <taxon>unclassified sequences</taxon>
        <taxon>environmental samples</taxon>
    </lineage>
</organism>
<evidence type="ECO:0000256" key="3">
    <source>
        <dbReference type="SAM" id="MobiDB-lite"/>
    </source>
</evidence>
<reference evidence="4" key="2">
    <citation type="submission" date="2015-07" db="EMBL/GenBank/DDBJ databases">
        <title>Plasmids, circular viruses and viroids from rat gut.</title>
        <authorList>
            <person name="Jorgensen T.J."/>
            <person name="Hansen M.A."/>
            <person name="Xu Z."/>
            <person name="Tabak M.A."/>
            <person name="Sorensen S.J."/>
            <person name="Hansen L.H."/>
        </authorList>
    </citation>
    <scope>NUCLEOTIDE SEQUENCE</scope>
    <source>
        <strain evidence="4">RGFK0994</strain>
    </source>
</reference>
<dbReference type="Gene3D" id="3.20.20.140">
    <property type="entry name" value="Metal-dependent hydrolases"/>
    <property type="match status" value="1"/>
</dbReference>
<dbReference type="GO" id="GO:0046872">
    <property type="term" value="F:metal ion binding"/>
    <property type="evidence" value="ECO:0007669"/>
    <property type="project" value="UniProtKB-KW"/>
</dbReference>
<dbReference type="GO" id="GO:0008448">
    <property type="term" value="F:N-acetylglucosamine-6-phosphate deacetylase activity"/>
    <property type="evidence" value="ECO:0007669"/>
    <property type="project" value="InterPro"/>
</dbReference>
<dbReference type="PANTHER" id="PTHR11113">
    <property type="entry name" value="N-ACETYLGLUCOSAMINE-6-PHOSPHATE DEACETYLASE"/>
    <property type="match status" value="1"/>
</dbReference>
<dbReference type="PANTHER" id="PTHR11113:SF14">
    <property type="entry name" value="N-ACETYLGLUCOSAMINE-6-PHOSPHATE DEACETYLASE"/>
    <property type="match status" value="1"/>
</dbReference>